<gene>
    <name evidence="1" type="ORF">D9758_014185</name>
</gene>
<dbReference type="EMBL" id="JAACJM010000142">
    <property type="protein sequence ID" value="KAF5343346.1"/>
    <property type="molecule type" value="Genomic_DNA"/>
</dbReference>
<proteinExistence type="predicted"/>
<evidence type="ECO:0000313" key="1">
    <source>
        <dbReference type="EMBL" id="KAF5343346.1"/>
    </source>
</evidence>
<accession>A0A8H5FNJ6</accession>
<protein>
    <submittedName>
        <fullName evidence="1">Uncharacterized protein</fullName>
    </submittedName>
</protein>
<dbReference type="Proteomes" id="UP000559256">
    <property type="component" value="Unassembled WGS sequence"/>
</dbReference>
<evidence type="ECO:0000313" key="2">
    <source>
        <dbReference type="Proteomes" id="UP000559256"/>
    </source>
</evidence>
<reference evidence="1 2" key="1">
    <citation type="journal article" date="2020" name="ISME J.">
        <title>Uncovering the hidden diversity of litter-decomposition mechanisms in mushroom-forming fungi.</title>
        <authorList>
            <person name="Floudas D."/>
            <person name="Bentzer J."/>
            <person name="Ahren D."/>
            <person name="Johansson T."/>
            <person name="Persson P."/>
            <person name="Tunlid A."/>
        </authorList>
    </citation>
    <scope>NUCLEOTIDE SEQUENCE [LARGE SCALE GENOMIC DNA]</scope>
    <source>
        <strain evidence="1 2">CBS 291.85</strain>
    </source>
</reference>
<dbReference type="AlphaFoldDB" id="A0A8H5FNJ6"/>
<sequence>MPRMQPLLATVMPRTIFPLASAYTIWISANLCAWNSVLELELPPATTNTRKRFSLDYPPTPYTSPGYDVLVSVYHDVEKPENIDWDIAILPGN</sequence>
<comment type="caution">
    <text evidence="1">The sequence shown here is derived from an EMBL/GenBank/DDBJ whole genome shotgun (WGS) entry which is preliminary data.</text>
</comment>
<organism evidence="1 2">
    <name type="scientific">Tetrapyrgos nigripes</name>
    <dbReference type="NCBI Taxonomy" id="182062"/>
    <lineage>
        <taxon>Eukaryota</taxon>
        <taxon>Fungi</taxon>
        <taxon>Dikarya</taxon>
        <taxon>Basidiomycota</taxon>
        <taxon>Agaricomycotina</taxon>
        <taxon>Agaricomycetes</taxon>
        <taxon>Agaricomycetidae</taxon>
        <taxon>Agaricales</taxon>
        <taxon>Marasmiineae</taxon>
        <taxon>Marasmiaceae</taxon>
        <taxon>Tetrapyrgos</taxon>
    </lineage>
</organism>
<name>A0A8H5FNJ6_9AGAR</name>
<keyword evidence="2" id="KW-1185">Reference proteome</keyword>